<dbReference type="EMBL" id="JALJOT010000016">
    <property type="protein sequence ID" value="KAK9902033.1"/>
    <property type="molecule type" value="Genomic_DNA"/>
</dbReference>
<dbReference type="PROSITE" id="PS50157">
    <property type="entry name" value="ZINC_FINGER_C2H2_2"/>
    <property type="match status" value="1"/>
</dbReference>
<feature type="signal peptide" evidence="3">
    <location>
        <begin position="1"/>
        <end position="25"/>
    </location>
</feature>
<keyword evidence="1" id="KW-0862">Zinc</keyword>
<feature type="domain" description="C2H2-type" evidence="4">
    <location>
        <begin position="87"/>
        <end position="116"/>
    </location>
</feature>
<evidence type="ECO:0000256" key="2">
    <source>
        <dbReference type="SAM" id="Phobius"/>
    </source>
</evidence>
<dbReference type="PANTHER" id="PTHR21385">
    <property type="entry name" value="ZINC FINGER PROTEIN-RELATED"/>
    <property type="match status" value="1"/>
</dbReference>
<gene>
    <name evidence="5" type="ORF">WJX75_001778</name>
</gene>
<evidence type="ECO:0000259" key="4">
    <source>
        <dbReference type="PROSITE" id="PS50157"/>
    </source>
</evidence>
<dbReference type="InterPro" id="IPR013087">
    <property type="entry name" value="Znf_C2H2_type"/>
</dbReference>
<accession>A0ABR2YC06</accession>
<comment type="caution">
    <text evidence="5">The sequence shown here is derived from an EMBL/GenBank/DDBJ whole genome shotgun (WGS) entry which is preliminary data.</text>
</comment>
<proteinExistence type="predicted"/>
<organism evidence="5 6">
    <name type="scientific">Coccomyxa subellipsoidea</name>
    <dbReference type="NCBI Taxonomy" id="248742"/>
    <lineage>
        <taxon>Eukaryota</taxon>
        <taxon>Viridiplantae</taxon>
        <taxon>Chlorophyta</taxon>
        <taxon>core chlorophytes</taxon>
        <taxon>Trebouxiophyceae</taxon>
        <taxon>Trebouxiophyceae incertae sedis</taxon>
        <taxon>Coccomyxaceae</taxon>
        <taxon>Coccomyxa</taxon>
    </lineage>
</organism>
<keyword evidence="3" id="KW-0732">Signal</keyword>
<keyword evidence="2" id="KW-0472">Membrane</keyword>
<keyword evidence="2" id="KW-0812">Transmembrane</keyword>
<keyword evidence="1" id="KW-0863">Zinc-finger</keyword>
<dbReference type="PANTHER" id="PTHR21385:SF0">
    <property type="entry name" value="RE51073P"/>
    <property type="match status" value="1"/>
</dbReference>
<feature type="transmembrane region" description="Helical" evidence="2">
    <location>
        <begin position="228"/>
        <end position="248"/>
    </location>
</feature>
<evidence type="ECO:0000313" key="6">
    <source>
        <dbReference type="Proteomes" id="UP001491310"/>
    </source>
</evidence>
<evidence type="ECO:0000313" key="5">
    <source>
        <dbReference type="EMBL" id="KAK9902033.1"/>
    </source>
</evidence>
<keyword evidence="1" id="KW-0479">Metal-binding</keyword>
<protein>
    <recommendedName>
        <fullName evidence="4">C2H2-type domain-containing protein</fullName>
    </recommendedName>
</protein>
<name>A0ABR2YC06_9CHLO</name>
<keyword evidence="2" id="KW-1133">Transmembrane helix</keyword>
<sequence>MMYRTAIAGSFALCLICTSVLLSSAEEQKQCSVERSKHARYVLHKYIFPKIDRLHYELPASCPLRPSRDMYLPREQAKVRRPSGNRFVCNLCKERFASEEAWERHYDRKHHVHIDPRRDVCLADYCELLHCDKINLTPVSRQLRAQQAGDPTLAPHAPCRETMAEQLRGSCRALAAVCFPEHGGPAAEKLHRLFMEGVCAAHTCDTELQEDLLEQLAASERGTLGYKLLIGLALGAMGVFYACLWVYYQYQTGFRSRGDVRRLRRKKTNKFLEFFGIHKSKAHRV</sequence>
<keyword evidence="6" id="KW-1185">Reference proteome</keyword>
<dbReference type="Proteomes" id="UP001491310">
    <property type="component" value="Unassembled WGS sequence"/>
</dbReference>
<evidence type="ECO:0000256" key="3">
    <source>
        <dbReference type="SAM" id="SignalP"/>
    </source>
</evidence>
<evidence type="ECO:0000256" key="1">
    <source>
        <dbReference type="PROSITE-ProRule" id="PRU00042"/>
    </source>
</evidence>
<feature type="chain" id="PRO_5047169765" description="C2H2-type domain-containing protein" evidence="3">
    <location>
        <begin position="26"/>
        <end position="285"/>
    </location>
</feature>
<dbReference type="PROSITE" id="PS00028">
    <property type="entry name" value="ZINC_FINGER_C2H2_1"/>
    <property type="match status" value="1"/>
</dbReference>
<reference evidence="5 6" key="1">
    <citation type="journal article" date="2024" name="Nat. Commun.">
        <title>Phylogenomics reveals the evolutionary origins of lichenization in chlorophyte algae.</title>
        <authorList>
            <person name="Puginier C."/>
            <person name="Libourel C."/>
            <person name="Otte J."/>
            <person name="Skaloud P."/>
            <person name="Haon M."/>
            <person name="Grisel S."/>
            <person name="Petersen M."/>
            <person name="Berrin J.G."/>
            <person name="Delaux P.M."/>
            <person name="Dal Grande F."/>
            <person name="Keller J."/>
        </authorList>
    </citation>
    <scope>NUCLEOTIDE SEQUENCE [LARGE SCALE GENOMIC DNA]</scope>
    <source>
        <strain evidence="5 6">SAG 216-7</strain>
    </source>
</reference>